<feature type="transmembrane region" description="Helical" evidence="1">
    <location>
        <begin position="25"/>
        <end position="46"/>
    </location>
</feature>
<evidence type="ECO:0000259" key="2">
    <source>
        <dbReference type="Pfam" id="PF00892"/>
    </source>
</evidence>
<dbReference type="Pfam" id="PF00892">
    <property type="entry name" value="EamA"/>
    <property type="match status" value="1"/>
</dbReference>
<dbReference type="SUPFAM" id="SSF103481">
    <property type="entry name" value="Multidrug resistance efflux transporter EmrE"/>
    <property type="match status" value="1"/>
</dbReference>
<dbReference type="STRING" id="1121937.GCA_000423125_00631"/>
<keyword evidence="1" id="KW-1133">Transmembrane helix</keyword>
<feature type="transmembrane region" description="Helical" evidence="1">
    <location>
        <begin position="78"/>
        <end position="100"/>
    </location>
</feature>
<feature type="transmembrane region" description="Helical" evidence="1">
    <location>
        <begin position="53"/>
        <end position="72"/>
    </location>
</feature>
<keyword evidence="1" id="KW-0472">Membrane</keyword>
<dbReference type="AlphaFoldDB" id="A0A3C1KP79"/>
<evidence type="ECO:0000313" key="4">
    <source>
        <dbReference type="Proteomes" id="UP000259273"/>
    </source>
</evidence>
<dbReference type="InterPro" id="IPR000620">
    <property type="entry name" value="EamA_dom"/>
</dbReference>
<protein>
    <submittedName>
        <fullName evidence="3">EamA/RhaT family transporter</fullName>
    </submittedName>
</protein>
<gene>
    <name evidence="3" type="ORF">DCP75_10085</name>
</gene>
<sequence length="134" mass="14181">MALVALAGGFANASFQTAIYHGDVIRVMILFYLLPVWSVLGGRLFLGEQVDAVRLLAVVLCLSGAFIILDVAHTSWTGITWIDLLALGSGMGLAATNILFRFTQDIPVMSKVAAMFIGCNAMIGISSLFVVSAA</sequence>
<dbReference type="InterPro" id="IPR037185">
    <property type="entry name" value="EmrE-like"/>
</dbReference>
<organism evidence="3 4">
    <name type="scientific">Haliea salexigens</name>
    <dbReference type="NCBI Taxonomy" id="287487"/>
    <lineage>
        <taxon>Bacteria</taxon>
        <taxon>Pseudomonadati</taxon>
        <taxon>Pseudomonadota</taxon>
        <taxon>Gammaproteobacteria</taxon>
        <taxon>Cellvibrionales</taxon>
        <taxon>Halieaceae</taxon>
        <taxon>Haliea</taxon>
    </lineage>
</organism>
<comment type="caution">
    <text evidence="3">The sequence shown here is derived from an EMBL/GenBank/DDBJ whole genome shotgun (WGS) entry which is preliminary data.</text>
</comment>
<name>A0A3C1KP79_9GAMM</name>
<dbReference type="GO" id="GO:0016020">
    <property type="term" value="C:membrane"/>
    <property type="evidence" value="ECO:0007669"/>
    <property type="project" value="InterPro"/>
</dbReference>
<proteinExistence type="predicted"/>
<feature type="non-terminal residue" evidence="3">
    <location>
        <position position="134"/>
    </location>
</feature>
<feature type="transmembrane region" description="Helical" evidence="1">
    <location>
        <begin position="112"/>
        <end position="133"/>
    </location>
</feature>
<keyword evidence="1" id="KW-0812">Transmembrane</keyword>
<evidence type="ECO:0000256" key="1">
    <source>
        <dbReference type="SAM" id="Phobius"/>
    </source>
</evidence>
<feature type="domain" description="EamA" evidence="2">
    <location>
        <begin position="3"/>
        <end position="69"/>
    </location>
</feature>
<dbReference type="Proteomes" id="UP000259273">
    <property type="component" value="Unassembled WGS sequence"/>
</dbReference>
<reference evidence="3 4" key="1">
    <citation type="journal article" date="2018" name="Nat. Biotechnol.">
        <title>A standardized bacterial taxonomy based on genome phylogeny substantially revises the tree of life.</title>
        <authorList>
            <person name="Parks D.H."/>
            <person name="Chuvochina M."/>
            <person name="Waite D.W."/>
            <person name="Rinke C."/>
            <person name="Skarshewski A."/>
            <person name="Chaumeil P.A."/>
            <person name="Hugenholtz P."/>
        </authorList>
    </citation>
    <scope>NUCLEOTIDE SEQUENCE [LARGE SCALE GENOMIC DNA]</scope>
    <source>
        <strain evidence="3">UBA9158</strain>
    </source>
</reference>
<accession>A0A3C1KP79</accession>
<evidence type="ECO:0000313" key="3">
    <source>
        <dbReference type="EMBL" id="HAN28046.1"/>
    </source>
</evidence>
<dbReference type="EMBL" id="DMND01000135">
    <property type="protein sequence ID" value="HAN28046.1"/>
    <property type="molecule type" value="Genomic_DNA"/>
</dbReference>